<dbReference type="EMBL" id="JAZAQF010000028">
    <property type="protein sequence ID" value="MFG3817032.1"/>
    <property type="molecule type" value="Genomic_DNA"/>
</dbReference>
<protein>
    <submittedName>
        <fullName evidence="3">Uma2 family endonuclease</fullName>
    </submittedName>
</protein>
<dbReference type="SUPFAM" id="SSF52980">
    <property type="entry name" value="Restriction endonuclease-like"/>
    <property type="match status" value="1"/>
</dbReference>
<dbReference type="Pfam" id="PF05685">
    <property type="entry name" value="Uma2"/>
    <property type="match status" value="1"/>
</dbReference>
<reference evidence="4" key="1">
    <citation type="journal article" date="2024" name="Algal Res.">
        <title>Biochemical, toxicological and genomic investigation of a high-biomass producing Limnothrix strain isolated from Italian shallow drinking water reservoir.</title>
        <authorList>
            <person name="Simonazzi M."/>
            <person name="Shishido T.K."/>
            <person name="Delbaje E."/>
            <person name="Wahlsten M."/>
            <person name="Fewer D.P."/>
            <person name="Sivonen K."/>
            <person name="Pezzolesi L."/>
            <person name="Pistocchi R."/>
        </authorList>
    </citation>
    <scope>NUCLEOTIDE SEQUENCE [LARGE SCALE GENOMIC DNA]</scope>
    <source>
        <strain evidence="4">LRLZ20PSL1</strain>
    </source>
</reference>
<gene>
    <name evidence="3" type="ORF">VPK24_05240</name>
</gene>
<feature type="domain" description="Putative restriction endonuclease" evidence="2">
    <location>
        <begin position="24"/>
        <end position="186"/>
    </location>
</feature>
<proteinExistence type="predicted"/>
<feature type="region of interest" description="Disordered" evidence="1">
    <location>
        <begin position="220"/>
        <end position="251"/>
    </location>
</feature>
<dbReference type="InterPro" id="IPR012296">
    <property type="entry name" value="Nuclease_put_TT1808"/>
</dbReference>
<keyword evidence="4" id="KW-1185">Reference proteome</keyword>
<keyword evidence="3" id="KW-0540">Nuclease</keyword>
<dbReference type="RefSeq" id="WP_393011057.1">
    <property type="nucleotide sequence ID" value="NZ_JAZAQF010000028.1"/>
</dbReference>
<dbReference type="PANTHER" id="PTHR35400">
    <property type="entry name" value="SLR1083 PROTEIN"/>
    <property type="match status" value="1"/>
</dbReference>
<organism evidence="3 4">
    <name type="scientific">Limnothrix redekei LRLZ20PSL1</name>
    <dbReference type="NCBI Taxonomy" id="3112953"/>
    <lineage>
        <taxon>Bacteria</taxon>
        <taxon>Bacillati</taxon>
        <taxon>Cyanobacteriota</taxon>
        <taxon>Cyanophyceae</taxon>
        <taxon>Pseudanabaenales</taxon>
        <taxon>Pseudanabaenaceae</taxon>
        <taxon>Limnothrix</taxon>
    </lineage>
</organism>
<evidence type="ECO:0000256" key="1">
    <source>
        <dbReference type="SAM" id="MobiDB-lite"/>
    </source>
</evidence>
<sequence>MTLALDRPTTPPLASSWQRHDATWADYLAVRDSNSNWQKIAFHHDWLWVNMGFEGPNHAAFSDLITMIFGFWAFLHPETTLQSYGRCLLEAPETHACSPDLVLYRGDNIPQWQPGQPRRINLQRDRQPDLVGEIADTTLSLDLDEQKQLYASLGIPEYWVVDVKGLRIFAFGLDESGHYLLLEKSQVLAGLPIALLEQTLERLATETNTAAAAWFMQQLQTPPSNPDTTQTTTENTEPPSSDQNPPDQSPI</sequence>
<evidence type="ECO:0000313" key="3">
    <source>
        <dbReference type="EMBL" id="MFG3817032.1"/>
    </source>
</evidence>
<dbReference type="CDD" id="cd06260">
    <property type="entry name" value="DUF820-like"/>
    <property type="match status" value="1"/>
</dbReference>
<dbReference type="InterPro" id="IPR011335">
    <property type="entry name" value="Restrct_endonuc-II-like"/>
</dbReference>
<dbReference type="InterPro" id="IPR008538">
    <property type="entry name" value="Uma2"/>
</dbReference>
<evidence type="ECO:0000259" key="2">
    <source>
        <dbReference type="Pfam" id="PF05685"/>
    </source>
</evidence>
<dbReference type="Proteomes" id="UP001604335">
    <property type="component" value="Unassembled WGS sequence"/>
</dbReference>
<comment type="caution">
    <text evidence="3">The sequence shown here is derived from an EMBL/GenBank/DDBJ whole genome shotgun (WGS) entry which is preliminary data.</text>
</comment>
<name>A0ABW7C764_9CYAN</name>
<keyword evidence="3" id="KW-0378">Hydrolase</keyword>
<keyword evidence="3" id="KW-0255">Endonuclease</keyword>
<dbReference type="GO" id="GO:0004519">
    <property type="term" value="F:endonuclease activity"/>
    <property type="evidence" value="ECO:0007669"/>
    <property type="project" value="UniProtKB-KW"/>
</dbReference>
<dbReference type="Gene3D" id="3.90.1570.10">
    <property type="entry name" value="tt1808, chain A"/>
    <property type="match status" value="1"/>
</dbReference>
<evidence type="ECO:0000313" key="4">
    <source>
        <dbReference type="Proteomes" id="UP001604335"/>
    </source>
</evidence>
<dbReference type="PANTHER" id="PTHR35400:SF1">
    <property type="entry name" value="SLR1083 PROTEIN"/>
    <property type="match status" value="1"/>
</dbReference>
<accession>A0ABW7C764</accession>